<organism evidence="2">
    <name type="scientific">metagenome</name>
    <dbReference type="NCBI Taxonomy" id="256318"/>
    <lineage>
        <taxon>unclassified sequences</taxon>
        <taxon>metagenomes</taxon>
    </lineage>
</organism>
<protein>
    <recommendedName>
        <fullName evidence="3">DUF3489 domain-containing protein</fullName>
    </recommendedName>
</protein>
<proteinExistence type="predicted"/>
<sequence length="174" mass="18984">MTDLSKAQLNTILSALDDQPRNPNTKDAASRAIGRHAERLGLSVDDLLATTAGLLDGRLSAQAWRAEISERHEPAEALPDDAAPEPASDELRPRRQREGTKQAQMIAMLKRPEGATVEQLAEALNWARHTVRGSMAGTLKKKLGLTITTERVRCVGPNHEGARGSYTVYRLLAD</sequence>
<evidence type="ECO:0000313" key="2">
    <source>
        <dbReference type="EMBL" id="SUS05543.1"/>
    </source>
</evidence>
<dbReference type="InterPro" id="IPR021880">
    <property type="entry name" value="DUF3489"/>
</dbReference>
<evidence type="ECO:0000256" key="1">
    <source>
        <dbReference type="SAM" id="MobiDB-lite"/>
    </source>
</evidence>
<evidence type="ECO:0008006" key="3">
    <source>
        <dbReference type="Google" id="ProtNLM"/>
    </source>
</evidence>
<reference evidence="2" key="1">
    <citation type="submission" date="2018-07" db="EMBL/GenBank/DDBJ databases">
        <authorList>
            <person name="Quirk P.G."/>
            <person name="Krulwich T.A."/>
        </authorList>
    </citation>
    <scope>NUCLEOTIDE SEQUENCE</scope>
</reference>
<dbReference type="AlphaFoldDB" id="A0A380TC61"/>
<dbReference type="EMBL" id="UIDG01000112">
    <property type="protein sequence ID" value="SUS05543.1"/>
    <property type="molecule type" value="Genomic_DNA"/>
</dbReference>
<dbReference type="Pfam" id="PF11994">
    <property type="entry name" value="DUF3489"/>
    <property type="match status" value="1"/>
</dbReference>
<feature type="compositionally biased region" description="Basic and acidic residues" evidence="1">
    <location>
        <begin position="89"/>
        <end position="100"/>
    </location>
</feature>
<feature type="region of interest" description="Disordered" evidence="1">
    <location>
        <begin position="71"/>
        <end position="102"/>
    </location>
</feature>
<gene>
    <name evidence="2" type="ORF">DF3PB_20012</name>
</gene>
<name>A0A380TC61_9ZZZZ</name>
<accession>A0A380TC61</accession>